<evidence type="ECO:0000313" key="2">
    <source>
        <dbReference type="Proteomes" id="UP000309893"/>
    </source>
</evidence>
<accession>A0A4S2DFR9</accession>
<dbReference type="OrthoDB" id="9772627at2"/>
<dbReference type="RefSeq" id="WP_135948625.1">
    <property type="nucleotide sequence ID" value="NZ_SRYO01000001.1"/>
</dbReference>
<dbReference type="SUPFAM" id="SSF159245">
    <property type="entry name" value="AttH-like"/>
    <property type="match status" value="1"/>
</dbReference>
<dbReference type="EMBL" id="SRYO01000001">
    <property type="protein sequence ID" value="TGY39584.1"/>
    <property type="molecule type" value="Genomic_DNA"/>
</dbReference>
<dbReference type="InterPro" id="IPR025893">
    <property type="entry name" value="Tocopherol_cyclase"/>
</dbReference>
<sequence length="340" mass="37628">MRTPMAYLRGARHPEAFHGRGAGRPFFEGWYVKLVSADRAHRWAVIPGVFRGDGRGDMPADEAFVQVLDGVAGRSWYHRFDPEEFAASDRRFEVRVGGNIFDSDGATLDLPQLRGRISYATALQPWPVTLREPGIMGWYGLVPFMECFHGVVSFGHDLGGTLQVEGREVDFGGGRGYIEKDWGQAFPAGYVWLASNHIDAVGVGIVGGVTDASLVASVAIIPWLRGSFRGSIVGLRHGGRLYRWTTYNRSRERRLTIDDDRVRWSMAGPDGRLDLEAERVRGGLLHAPLRTAMHQRVEETLDARVMIRHTDAAGRVLLEGVGACAGLEVFGDTTRLLALR</sequence>
<dbReference type="PANTHER" id="PTHR35309">
    <property type="match status" value="1"/>
</dbReference>
<proteinExistence type="predicted"/>
<gene>
    <name evidence="1" type="ORF">E5344_02990</name>
</gene>
<dbReference type="Proteomes" id="UP000309893">
    <property type="component" value="Unassembled WGS sequence"/>
</dbReference>
<dbReference type="GO" id="GO:0009976">
    <property type="term" value="F:tocopherol cyclase activity"/>
    <property type="evidence" value="ECO:0007669"/>
    <property type="project" value="InterPro"/>
</dbReference>
<evidence type="ECO:0000313" key="1">
    <source>
        <dbReference type="EMBL" id="TGY39584.1"/>
    </source>
</evidence>
<reference evidence="1 2" key="1">
    <citation type="submission" date="2019-04" db="EMBL/GenBank/DDBJ databases">
        <title>Microbes associate with the intestines of laboratory mice.</title>
        <authorList>
            <person name="Navarre W."/>
            <person name="Wong E."/>
            <person name="Huang K."/>
            <person name="Tropini C."/>
            <person name="Ng K."/>
            <person name="Yu B."/>
        </authorList>
    </citation>
    <scope>NUCLEOTIDE SEQUENCE [LARGE SCALE GENOMIC DNA]</scope>
    <source>
        <strain evidence="1 2">NM46_B2-13</strain>
    </source>
</reference>
<evidence type="ECO:0008006" key="3">
    <source>
        <dbReference type="Google" id="ProtNLM"/>
    </source>
</evidence>
<dbReference type="AlphaFoldDB" id="A0A4S2DFR9"/>
<organism evidence="1 2">
    <name type="scientific">Microbacterium laevaniformans</name>
    <dbReference type="NCBI Taxonomy" id="36807"/>
    <lineage>
        <taxon>Bacteria</taxon>
        <taxon>Bacillati</taxon>
        <taxon>Actinomycetota</taxon>
        <taxon>Actinomycetes</taxon>
        <taxon>Micrococcales</taxon>
        <taxon>Microbacteriaceae</taxon>
        <taxon>Microbacterium</taxon>
    </lineage>
</organism>
<dbReference type="PANTHER" id="PTHR35309:SF4">
    <property type="entry name" value="TOCOPHEROL CYCLASE"/>
    <property type="match status" value="1"/>
</dbReference>
<comment type="caution">
    <text evidence="1">The sequence shown here is derived from an EMBL/GenBank/DDBJ whole genome shotgun (WGS) entry which is preliminary data.</text>
</comment>
<name>A0A4S2DFR9_9MICO</name>
<dbReference type="Pfam" id="PF14249">
    <property type="entry name" value="Tocopherol_cycl"/>
    <property type="match status" value="1"/>
</dbReference>
<protein>
    <recommendedName>
        <fullName evidence="3">Tocopherol cyclase</fullName>
    </recommendedName>
</protein>